<reference evidence="4" key="1">
    <citation type="submission" date="2022-11" db="EMBL/GenBank/DDBJ databases">
        <title>Genome Sequence of Cubamyces cubensis.</title>
        <authorList>
            <person name="Buettner E."/>
        </authorList>
    </citation>
    <scope>NUCLEOTIDE SEQUENCE</scope>
    <source>
        <strain evidence="4">MPL-01</strain>
    </source>
</reference>
<keyword evidence="5" id="KW-1185">Reference proteome</keyword>
<dbReference type="InterPro" id="IPR007529">
    <property type="entry name" value="Znf_HIT"/>
</dbReference>
<keyword evidence="1" id="KW-0863">Zinc-finger</keyword>
<comment type="caution">
    <text evidence="4">The sequence shown here is derived from an EMBL/GenBank/DDBJ whole genome shotgun (WGS) entry which is preliminary data.</text>
</comment>
<feature type="compositionally biased region" description="Basic and acidic residues" evidence="2">
    <location>
        <begin position="436"/>
        <end position="448"/>
    </location>
</feature>
<dbReference type="PANTHER" id="PTHR15555">
    <property type="entry name" value="ZINC FINGER HIT DOMAIN CONTAINING PROTEIN 2 PROTEIN FON -RELATED"/>
    <property type="match status" value="1"/>
</dbReference>
<dbReference type="AlphaFoldDB" id="A0AAD7TVY0"/>
<sequence>MAEEPQVEPIIASTAPTESVTTTPCAICRRQFSCYTCPRCNIPYCSLVCFRSEKHGDCSESFYKKEVELDVKSTPSASGEEKRRMMDLLKRFEEDSLDDSPLLADDDDDTADDLHNRLQNIDLDSASYEELWAVLTPAEREKFLRALNDPNSELAQQLLSSEELERAQVEPWWEAPADGAPASSVPVYAGAERRHGRRPLIMPIPETLVKQSSSTALSGPLLSYNICAVCITYAYITRYFAVSPLSSLPATDPDRSEIKQSISRLVPFLTDKRSTLVHSSLFEVVTDLWSRFPPGHMNSQFFSLLLKDTSLLLRPATMIIVPDRGSALTAVELETHPSANALRVLSDLAGFFSGDSRMVDPEAGRHPEASSRPKSKAKPNYVVHKLAFYAAYVLGTPSPMLRMLADEAMMRAKMLENEAKQEPQGSSSRNVKRVGQGKEEGARIKELS</sequence>
<dbReference type="CDD" id="cd23024">
    <property type="entry name" value="zf-HIT_ZNHIT2-3"/>
    <property type="match status" value="1"/>
</dbReference>
<keyword evidence="1" id="KW-0479">Metal-binding</keyword>
<proteinExistence type="predicted"/>
<protein>
    <recommendedName>
        <fullName evidence="3">HIT-type domain-containing protein</fullName>
    </recommendedName>
</protein>
<dbReference type="PANTHER" id="PTHR15555:SF0">
    <property type="entry name" value="ZINC FINGER HIT DOMAIN-CONTAINING PROTEIN 2"/>
    <property type="match status" value="1"/>
</dbReference>
<dbReference type="Gene3D" id="3.30.60.190">
    <property type="match status" value="1"/>
</dbReference>
<evidence type="ECO:0000313" key="4">
    <source>
        <dbReference type="EMBL" id="KAJ8487127.1"/>
    </source>
</evidence>
<dbReference type="EMBL" id="JAPEVG010000084">
    <property type="protein sequence ID" value="KAJ8487127.1"/>
    <property type="molecule type" value="Genomic_DNA"/>
</dbReference>
<dbReference type="GO" id="GO:0008270">
    <property type="term" value="F:zinc ion binding"/>
    <property type="evidence" value="ECO:0007669"/>
    <property type="project" value="UniProtKB-UniRule"/>
</dbReference>
<evidence type="ECO:0000256" key="1">
    <source>
        <dbReference type="PROSITE-ProRule" id="PRU00453"/>
    </source>
</evidence>
<dbReference type="InterPro" id="IPR039646">
    <property type="entry name" value="ZNHIT2"/>
</dbReference>
<accession>A0AAD7TVY0</accession>
<keyword evidence="1" id="KW-0862">Zinc</keyword>
<gene>
    <name evidence="4" type="ORF">ONZ51_g4384</name>
</gene>
<feature type="domain" description="HIT-type" evidence="3">
    <location>
        <begin position="25"/>
        <end position="58"/>
    </location>
</feature>
<evidence type="ECO:0000256" key="2">
    <source>
        <dbReference type="SAM" id="MobiDB-lite"/>
    </source>
</evidence>
<feature type="region of interest" description="Disordered" evidence="2">
    <location>
        <begin position="416"/>
        <end position="448"/>
    </location>
</feature>
<name>A0AAD7TVY0_9APHY</name>
<dbReference type="Proteomes" id="UP001215151">
    <property type="component" value="Unassembled WGS sequence"/>
</dbReference>
<organism evidence="4 5">
    <name type="scientific">Trametes cubensis</name>
    <dbReference type="NCBI Taxonomy" id="1111947"/>
    <lineage>
        <taxon>Eukaryota</taxon>
        <taxon>Fungi</taxon>
        <taxon>Dikarya</taxon>
        <taxon>Basidiomycota</taxon>
        <taxon>Agaricomycotina</taxon>
        <taxon>Agaricomycetes</taxon>
        <taxon>Polyporales</taxon>
        <taxon>Polyporaceae</taxon>
        <taxon>Trametes</taxon>
    </lineage>
</organism>
<dbReference type="Pfam" id="PF04438">
    <property type="entry name" value="zf-HIT"/>
    <property type="match status" value="1"/>
</dbReference>
<dbReference type="PROSITE" id="PS51083">
    <property type="entry name" value="ZF_HIT"/>
    <property type="match status" value="1"/>
</dbReference>
<evidence type="ECO:0000259" key="3">
    <source>
        <dbReference type="PROSITE" id="PS51083"/>
    </source>
</evidence>
<evidence type="ECO:0000313" key="5">
    <source>
        <dbReference type="Proteomes" id="UP001215151"/>
    </source>
</evidence>
<dbReference type="SUPFAM" id="SSF144232">
    <property type="entry name" value="HIT/MYND zinc finger-like"/>
    <property type="match status" value="1"/>
</dbReference>